<dbReference type="InterPro" id="IPR006086">
    <property type="entry name" value="XPG-I_dom"/>
</dbReference>
<dbReference type="Gene3D" id="3.40.50.1010">
    <property type="entry name" value="5'-nuclease"/>
    <property type="match status" value="2"/>
</dbReference>
<dbReference type="CDD" id="cd09870">
    <property type="entry name" value="PIN_YEN1"/>
    <property type="match status" value="1"/>
</dbReference>
<dbReference type="SMART" id="SM00484">
    <property type="entry name" value="XPGI"/>
    <property type="match status" value="1"/>
</dbReference>
<keyword evidence="3" id="KW-1185">Reference proteome</keyword>
<dbReference type="GO" id="GO:0017108">
    <property type="term" value="F:5'-flap endonuclease activity"/>
    <property type="evidence" value="ECO:0007669"/>
    <property type="project" value="TreeGrafter"/>
</dbReference>
<dbReference type="PANTHER" id="PTHR11081:SF75">
    <property type="entry name" value="ENDONUCLEASE, PUTATIVE (AFU_ORTHOLOGUE AFUA_3G13260)-RELATED"/>
    <property type="match status" value="1"/>
</dbReference>
<dbReference type="InterPro" id="IPR006084">
    <property type="entry name" value="XPG/Rad2"/>
</dbReference>
<dbReference type="AlphaFoldDB" id="A0A4S8L1P3"/>
<gene>
    <name evidence="2" type="ORF">K435DRAFT_734802</name>
</gene>
<evidence type="ECO:0000259" key="1">
    <source>
        <dbReference type="SMART" id="SM00484"/>
    </source>
</evidence>
<dbReference type="PRINTS" id="PR00853">
    <property type="entry name" value="XPGRADSUPER"/>
</dbReference>
<organism evidence="2 3">
    <name type="scientific">Dendrothele bispora (strain CBS 962.96)</name>
    <dbReference type="NCBI Taxonomy" id="1314807"/>
    <lineage>
        <taxon>Eukaryota</taxon>
        <taxon>Fungi</taxon>
        <taxon>Dikarya</taxon>
        <taxon>Basidiomycota</taxon>
        <taxon>Agaricomycotina</taxon>
        <taxon>Agaricomycetes</taxon>
        <taxon>Agaricomycetidae</taxon>
        <taxon>Agaricales</taxon>
        <taxon>Agaricales incertae sedis</taxon>
        <taxon>Dendrothele</taxon>
    </lineage>
</organism>
<name>A0A4S8L1P3_DENBC</name>
<accession>A0A4S8L1P3</accession>
<dbReference type="Proteomes" id="UP000297245">
    <property type="component" value="Unassembled WGS sequence"/>
</dbReference>
<evidence type="ECO:0000313" key="3">
    <source>
        <dbReference type="Proteomes" id="UP000297245"/>
    </source>
</evidence>
<reference evidence="2 3" key="1">
    <citation type="journal article" date="2019" name="Nat. Ecol. Evol.">
        <title>Megaphylogeny resolves global patterns of mushroom evolution.</title>
        <authorList>
            <person name="Varga T."/>
            <person name="Krizsan K."/>
            <person name="Foldi C."/>
            <person name="Dima B."/>
            <person name="Sanchez-Garcia M."/>
            <person name="Sanchez-Ramirez S."/>
            <person name="Szollosi G.J."/>
            <person name="Szarkandi J.G."/>
            <person name="Papp V."/>
            <person name="Albert L."/>
            <person name="Andreopoulos W."/>
            <person name="Angelini C."/>
            <person name="Antonin V."/>
            <person name="Barry K.W."/>
            <person name="Bougher N.L."/>
            <person name="Buchanan P."/>
            <person name="Buyck B."/>
            <person name="Bense V."/>
            <person name="Catcheside P."/>
            <person name="Chovatia M."/>
            <person name="Cooper J."/>
            <person name="Damon W."/>
            <person name="Desjardin D."/>
            <person name="Finy P."/>
            <person name="Geml J."/>
            <person name="Haridas S."/>
            <person name="Hughes K."/>
            <person name="Justo A."/>
            <person name="Karasinski D."/>
            <person name="Kautmanova I."/>
            <person name="Kiss B."/>
            <person name="Kocsube S."/>
            <person name="Kotiranta H."/>
            <person name="LaButti K.M."/>
            <person name="Lechner B.E."/>
            <person name="Liimatainen K."/>
            <person name="Lipzen A."/>
            <person name="Lukacs Z."/>
            <person name="Mihaltcheva S."/>
            <person name="Morgado L.N."/>
            <person name="Niskanen T."/>
            <person name="Noordeloos M.E."/>
            <person name="Ohm R.A."/>
            <person name="Ortiz-Santana B."/>
            <person name="Ovrebo C."/>
            <person name="Racz N."/>
            <person name="Riley R."/>
            <person name="Savchenko A."/>
            <person name="Shiryaev A."/>
            <person name="Soop K."/>
            <person name="Spirin V."/>
            <person name="Szebenyi C."/>
            <person name="Tomsovsky M."/>
            <person name="Tulloss R.E."/>
            <person name="Uehling J."/>
            <person name="Grigoriev I.V."/>
            <person name="Vagvolgyi C."/>
            <person name="Papp T."/>
            <person name="Martin F.M."/>
            <person name="Miettinen O."/>
            <person name="Hibbett D.S."/>
            <person name="Nagy L.G."/>
        </authorList>
    </citation>
    <scope>NUCLEOTIDE SEQUENCE [LARGE SCALE GENOMIC DNA]</scope>
    <source>
        <strain evidence="2 3">CBS 962.96</strain>
    </source>
</reference>
<dbReference type="EMBL" id="ML179740">
    <property type="protein sequence ID" value="THU82326.1"/>
    <property type="molecule type" value="Genomic_DNA"/>
</dbReference>
<dbReference type="GO" id="GO:0006281">
    <property type="term" value="P:DNA repair"/>
    <property type="evidence" value="ECO:0007669"/>
    <property type="project" value="UniProtKB-ARBA"/>
</dbReference>
<proteinExistence type="predicted"/>
<dbReference type="InterPro" id="IPR029060">
    <property type="entry name" value="PIN-like_dom_sf"/>
</dbReference>
<evidence type="ECO:0000313" key="2">
    <source>
        <dbReference type="EMBL" id="THU82326.1"/>
    </source>
</evidence>
<feature type="domain" description="XPG-I" evidence="1">
    <location>
        <begin position="119"/>
        <end position="186"/>
    </location>
</feature>
<dbReference type="SUPFAM" id="SSF47807">
    <property type="entry name" value="5' to 3' exonuclease, C-terminal subdomain"/>
    <property type="match status" value="1"/>
</dbReference>
<dbReference type="Pfam" id="PF00867">
    <property type="entry name" value="XPG_I"/>
    <property type="match status" value="1"/>
</dbReference>
<dbReference type="InterPro" id="IPR036279">
    <property type="entry name" value="5-3_exonuclease_C_sf"/>
</dbReference>
<protein>
    <submittedName>
        <fullName evidence="2">PIN domain-like protein</fullName>
    </submittedName>
</protein>
<dbReference type="PANTHER" id="PTHR11081">
    <property type="entry name" value="FLAP ENDONUCLEASE FAMILY MEMBER"/>
    <property type="match status" value="1"/>
</dbReference>
<dbReference type="SUPFAM" id="SSF88723">
    <property type="entry name" value="PIN domain-like"/>
    <property type="match status" value="1"/>
</dbReference>
<sequence length="509" mass="56205">MGVPDLWEIVLPSRKGASLEALAYAHFFRTGRFFKVGVDISIWFAKQQTGLKSKHIGSHAQLGQNPELRNIFLRVSRLSALPIILLAVFDGPNRPSKKRKAAVSSSPHWMTARTKEIFTAFGHYYHMAPGEAEAELSYLNQAGCIDAVLTDDSDALVFGAQFVIRNPHDKKHPDSVFTYDARDFGSQPETPILPDGMLLFAILRGGDYHSGLHNCGKVTAYDLTNTTLGTILRFAAEDYTRTKLRHFLDENWVPDLKCQLTFNSDSFLKKRQPKVASCIPSNFPDVQTVYHYVRPVITTSVTTAPVVSLPDFADVVNVPLLGSLCDRLFSWGIDNIMTKKLEKTVWPSVCVRKLLKGHVKDVVSLNSIKSITSELNVLICTEFDISRLPLLAVSLLPGVDATNADTKLTLWLPAAIFDADSLLVEELQNKYRQQKQTAPVKAKIQLLDRAFKIFSSASLPDTPTTSIRSDPASLASPSAITVDVSGFEYARASAGVGPNDNIIDLTLED</sequence>
<dbReference type="OrthoDB" id="3005703at2759"/>